<feature type="compositionally biased region" description="Low complexity" evidence="1">
    <location>
        <begin position="77"/>
        <end position="86"/>
    </location>
</feature>
<evidence type="ECO:0000313" key="4">
    <source>
        <dbReference type="WBParaSite" id="MBELARI_LOCUS7191"/>
    </source>
</evidence>
<sequence length="291" mass="31627">MDGQDNTQAATPTHSASPELKQPPVAPVATIAASNSYLPPQPVPTAPPTVPQQPVQPIQSKPQGQAEQHPEAPSAPPVSYAPSQSVPQSVQYVAPIQSPPSVQPMQQPVQYMAQTHPPPAHPVQQLVSYRMAQPMQQMASVQQQMPMPCCQVSVTYPAPMQPMQSMQSMHGGYQISASQPVHSLPAGHHYPAMAQQTHPMNTGSFPPNSQPQLRPVPKGPVIRTQPEPSLPAIFETKISHEIGNCTWIAFCLCFWTAALTLCSPCAFCIVQWQDVNHYCPHCNHPVGSYKR</sequence>
<keyword evidence="3" id="KW-1185">Reference proteome</keyword>
<dbReference type="WBParaSite" id="MBELARI_LOCUS7191">
    <property type="protein sequence ID" value="MBELARI_LOCUS7191"/>
    <property type="gene ID" value="MBELARI_LOCUS7191"/>
</dbReference>
<feature type="compositionally biased region" description="Low complexity" evidence="1">
    <location>
        <begin position="52"/>
        <end position="63"/>
    </location>
</feature>
<accession>A0AAF3FJY6</accession>
<dbReference type="AlphaFoldDB" id="A0AAF3FJY6"/>
<feature type="compositionally biased region" description="Polar residues" evidence="1">
    <location>
        <begin position="1"/>
        <end position="16"/>
    </location>
</feature>
<dbReference type="PROSITE" id="PS51837">
    <property type="entry name" value="LITAF"/>
    <property type="match status" value="1"/>
</dbReference>
<evidence type="ECO:0000313" key="3">
    <source>
        <dbReference type="Proteomes" id="UP000887575"/>
    </source>
</evidence>
<feature type="region of interest" description="Disordered" evidence="1">
    <location>
        <begin position="1"/>
        <end position="86"/>
    </location>
</feature>
<feature type="compositionally biased region" description="Polar residues" evidence="1">
    <location>
        <begin position="195"/>
        <end position="212"/>
    </location>
</feature>
<dbReference type="Proteomes" id="UP000887575">
    <property type="component" value="Unassembled WGS sequence"/>
</dbReference>
<dbReference type="SMART" id="SM00714">
    <property type="entry name" value="LITAF"/>
    <property type="match status" value="1"/>
</dbReference>
<proteinExistence type="predicted"/>
<protein>
    <submittedName>
        <fullName evidence="4">LITAF domain-containing protein</fullName>
    </submittedName>
</protein>
<organism evidence="3 4">
    <name type="scientific">Mesorhabditis belari</name>
    <dbReference type="NCBI Taxonomy" id="2138241"/>
    <lineage>
        <taxon>Eukaryota</taxon>
        <taxon>Metazoa</taxon>
        <taxon>Ecdysozoa</taxon>
        <taxon>Nematoda</taxon>
        <taxon>Chromadorea</taxon>
        <taxon>Rhabditida</taxon>
        <taxon>Rhabditina</taxon>
        <taxon>Rhabditomorpha</taxon>
        <taxon>Rhabditoidea</taxon>
        <taxon>Rhabditidae</taxon>
        <taxon>Mesorhabditinae</taxon>
        <taxon>Mesorhabditis</taxon>
    </lineage>
</organism>
<feature type="compositionally biased region" description="Pro residues" evidence="1">
    <location>
        <begin position="39"/>
        <end position="51"/>
    </location>
</feature>
<dbReference type="InterPro" id="IPR006629">
    <property type="entry name" value="LITAF"/>
</dbReference>
<evidence type="ECO:0000256" key="1">
    <source>
        <dbReference type="SAM" id="MobiDB-lite"/>
    </source>
</evidence>
<name>A0AAF3FJY6_9BILA</name>
<dbReference type="Pfam" id="PF10601">
    <property type="entry name" value="zf-LITAF-like"/>
    <property type="match status" value="1"/>
</dbReference>
<evidence type="ECO:0000259" key="2">
    <source>
        <dbReference type="PROSITE" id="PS51837"/>
    </source>
</evidence>
<feature type="region of interest" description="Disordered" evidence="1">
    <location>
        <begin position="195"/>
        <end position="214"/>
    </location>
</feature>
<reference evidence="4" key="1">
    <citation type="submission" date="2024-02" db="UniProtKB">
        <authorList>
            <consortium name="WormBaseParasite"/>
        </authorList>
    </citation>
    <scope>IDENTIFICATION</scope>
</reference>
<feature type="domain" description="LITAF" evidence="2">
    <location>
        <begin position="204"/>
        <end position="291"/>
    </location>
</feature>